<dbReference type="SUPFAM" id="SSF52540">
    <property type="entry name" value="P-loop containing nucleoside triphosphate hydrolases"/>
    <property type="match status" value="1"/>
</dbReference>
<evidence type="ECO:0000256" key="8">
    <source>
        <dbReference type="ARBA" id="ARBA00023136"/>
    </source>
</evidence>
<dbReference type="PANTHER" id="PTHR14647">
    <property type="entry name" value="GALACTOSE-3-O-SULFOTRANSFERASE"/>
    <property type="match status" value="1"/>
</dbReference>
<sequence>MFLSAQRAKFLVLGVFILCSGYFFGCIHKASPVYHTRDTGLLLHGAPALHSAQPTERVSQARQNRADRSAECGQQCCLPKSHDLEHAALAADALRFRQRRSKRISYIKTHKTASSTLGSILFRLAGRYNLTVYKSPTHGLRLSYFNNRTIPADIALHHWAGVIGHLGNFERWREAHAWYQRVNPDADFVTILREPLSHYVSYFYFYNEPNGGPQNTLEAAVAAGRNRDILARDFAVITPADAQEFEARYWPDFRTVLLSDRMTESLVVLAAEWGWSLWDVAYVKLLDSHSSAGSKRWDGKPIKPTPRLKDLSPDLVQQISTLTELDQRLYQLAVEQLERKLHVLGTEVATLAADRLNAVNRALSQFCSCTDLGPPERAYCKWLALTDMQYEGRISASGRVEPKSLPFLPQ</sequence>
<keyword evidence="6" id="KW-1133">Transmembrane helix</keyword>
<evidence type="ECO:0000256" key="7">
    <source>
        <dbReference type="ARBA" id="ARBA00023034"/>
    </source>
</evidence>
<dbReference type="GO" id="GO:0000139">
    <property type="term" value="C:Golgi membrane"/>
    <property type="evidence" value="ECO:0007669"/>
    <property type="project" value="UniProtKB-SubCell"/>
</dbReference>
<dbReference type="InterPro" id="IPR009729">
    <property type="entry name" value="Gal-3-0_sulfotransfrase"/>
</dbReference>
<dbReference type="InParanoid" id="A9UPM6"/>
<dbReference type="KEGG" id="mbr:MONBRDRAFT_22124"/>
<keyword evidence="4" id="KW-0812">Transmembrane</keyword>
<keyword evidence="5" id="KW-0735">Signal-anchor</keyword>
<dbReference type="RefSeq" id="XP_001742211.1">
    <property type="nucleotide sequence ID" value="XM_001742159.1"/>
</dbReference>
<evidence type="ECO:0000313" key="10">
    <source>
        <dbReference type="EMBL" id="EDQ92449.1"/>
    </source>
</evidence>
<evidence type="ECO:0000256" key="3">
    <source>
        <dbReference type="ARBA" id="ARBA00022679"/>
    </source>
</evidence>
<comment type="similarity">
    <text evidence="2">Belongs to the galactose-3-O-sulfotransferase family.</text>
</comment>
<dbReference type="FunCoup" id="A9UPM6">
    <property type="interactions" value="73"/>
</dbReference>
<dbReference type="OMA" id="SHLAMEN"/>
<dbReference type="AlphaFoldDB" id="A9UPM6"/>
<evidence type="ECO:0000256" key="9">
    <source>
        <dbReference type="ARBA" id="ARBA00023180"/>
    </source>
</evidence>
<evidence type="ECO:0000256" key="6">
    <source>
        <dbReference type="ARBA" id="ARBA00022989"/>
    </source>
</evidence>
<dbReference type="Pfam" id="PF06990">
    <property type="entry name" value="Gal-3-0_sulfotr"/>
    <property type="match status" value="1"/>
</dbReference>
<dbReference type="EMBL" id="CH991543">
    <property type="protein sequence ID" value="EDQ92449.1"/>
    <property type="molecule type" value="Genomic_DNA"/>
</dbReference>
<gene>
    <name evidence="10" type="ORF">MONBRDRAFT_22124</name>
</gene>
<evidence type="ECO:0000256" key="2">
    <source>
        <dbReference type="ARBA" id="ARBA00008124"/>
    </source>
</evidence>
<dbReference type="PANTHER" id="PTHR14647:SF87">
    <property type="entry name" value="PUTATIVE-RELATED"/>
    <property type="match status" value="1"/>
</dbReference>
<keyword evidence="9" id="KW-0325">Glycoprotein</keyword>
<reference evidence="10 11" key="1">
    <citation type="journal article" date="2008" name="Nature">
        <title>The genome of the choanoflagellate Monosiga brevicollis and the origin of metazoans.</title>
        <authorList>
            <consortium name="JGI Sequencing"/>
            <person name="King N."/>
            <person name="Westbrook M.J."/>
            <person name="Young S.L."/>
            <person name="Kuo A."/>
            <person name="Abedin M."/>
            <person name="Chapman J."/>
            <person name="Fairclough S."/>
            <person name="Hellsten U."/>
            <person name="Isogai Y."/>
            <person name="Letunic I."/>
            <person name="Marr M."/>
            <person name="Pincus D."/>
            <person name="Putnam N."/>
            <person name="Rokas A."/>
            <person name="Wright K.J."/>
            <person name="Zuzow R."/>
            <person name="Dirks W."/>
            <person name="Good M."/>
            <person name="Goodstein D."/>
            <person name="Lemons D."/>
            <person name="Li W."/>
            <person name="Lyons J.B."/>
            <person name="Morris A."/>
            <person name="Nichols S."/>
            <person name="Richter D.J."/>
            <person name="Salamov A."/>
            <person name="Bork P."/>
            <person name="Lim W.A."/>
            <person name="Manning G."/>
            <person name="Miller W.T."/>
            <person name="McGinnis W."/>
            <person name="Shapiro H."/>
            <person name="Tjian R."/>
            <person name="Grigoriev I.V."/>
            <person name="Rokhsar D."/>
        </authorList>
    </citation>
    <scope>NUCLEOTIDE SEQUENCE [LARGE SCALE GENOMIC DNA]</scope>
    <source>
        <strain evidence="11">MX1 / ATCC 50154</strain>
    </source>
</reference>
<evidence type="ECO:0000256" key="5">
    <source>
        <dbReference type="ARBA" id="ARBA00022968"/>
    </source>
</evidence>
<proteinExistence type="inferred from homology"/>
<evidence type="ECO:0000256" key="1">
    <source>
        <dbReference type="ARBA" id="ARBA00004323"/>
    </source>
</evidence>
<dbReference type="InterPro" id="IPR027417">
    <property type="entry name" value="P-loop_NTPase"/>
</dbReference>
<dbReference type="GO" id="GO:0001733">
    <property type="term" value="F:galactosylceramide sulfotransferase activity"/>
    <property type="evidence" value="ECO:0007669"/>
    <property type="project" value="InterPro"/>
</dbReference>
<keyword evidence="7" id="KW-0333">Golgi apparatus</keyword>
<keyword evidence="3" id="KW-0808">Transferase</keyword>
<evidence type="ECO:0000256" key="4">
    <source>
        <dbReference type="ARBA" id="ARBA00022692"/>
    </source>
</evidence>
<dbReference type="GO" id="GO:0008146">
    <property type="term" value="F:sulfotransferase activity"/>
    <property type="evidence" value="ECO:0000318"/>
    <property type="project" value="GO_Central"/>
</dbReference>
<protein>
    <recommendedName>
        <fullName evidence="12">Sulfotransferase domain-containing protein</fullName>
    </recommendedName>
</protein>
<dbReference type="GeneID" id="5888014"/>
<evidence type="ECO:0000313" key="11">
    <source>
        <dbReference type="Proteomes" id="UP000001357"/>
    </source>
</evidence>
<dbReference type="Proteomes" id="UP000001357">
    <property type="component" value="Unassembled WGS sequence"/>
</dbReference>
<organism evidence="10 11">
    <name type="scientific">Monosiga brevicollis</name>
    <name type="common">Choanoflagellate</name>
    <dbReference type="NCBI Taxonomy" id="81824"/>
    <lineage>
        <taxon>Eukaryota</taxon>
        <taxon>Choanoflagellata</taxon>
        <taxon>Craspedida</taxon>
        <taxon>Salpingoecidae</taxon>
        <taxon>Monosiga</taxon>
    </lineage>
</organism>
<keyword evidence="11" id="KW-1185">Reference proteome</keyword>
<dbReference type="GO" id="GO:0009247">
    <property type="term" value="P:glycolipid biosynthetic process"/>
    <property type="evidence" value="ECO:0007669"/>
    <property type="project" value="InterPro"/>
</dbReference>
<comment type="subcellular location">
    <subcellularLocation>
        <location evidence="1">Golgi apparatus membrane</location>
        <topology evidence="1">Single-pass type II membrane protein</topology>
    </subcellularLocation>
</comment>
<accession>A9UPM6</accession>
<name>A9UPM6_MONBE</name>
<keyword evidence="8" id="KW-0472">Membrane</keyword>
<evidence type="ECO:0008006" key="12">
    <source>
        <dbReference type="Google" id="ProtNLM"/>
    </source>
</evidence>
<dbReference type="Gene3D" id="3.40.50.300">
    <property type="entry name" value="P-loop containing nucleotide triphosphate hydrolases"/>
    <property type="match status" value="1"/>
</dbReference>